<feature type="coiled-coil region" evidence="1">
    <location>
        <begin position="17"/>
        <end position="51"/>
    </location>
</feature>
<name>A0A182SNH7_9DIPT</name>
<accession>A0A182SNH7</accession>
<dbReference type="EnsemblMetazoa" id="AMAM010271-RA">
    <property type="protein sequence ID" value="AMAM010271-PA"/>
    <property type="gene ID" value="AMAM010271"/>
</dbReference>
<feature type="compositionally biased region" description="Basic and acidic residues" evidence="2">
    <location>
        <begin position="162"/>
        <end position="175"/>
    </location>
</feature>
<proteinExistence type="predicted"/>
<evidence type="ECO:0000256" key="2">
    <source>
        <dbReference type="SAM" id="MobiDB-lite"/>
    </source>
</evidence>
<organism evidence="3 4">
    <name type="scientific">Anopheles maculatus</name>
    <dbReference type="NCBI Taxonomy" id="74869"/>
    <lineage>
        <taxon>Eukaryota</taxon>
        <taxon>Metazoa</taxon>
        <taxon>Ecdysozoa</taxon>
        <taxon>Arthropoda</taxon>
        <taxon>Hexapoda</taxon>
        <taxon>Insecta</taxon>
        <taxon>Pterygota</taxon>
        <taxon>Neoptera</taxon>
        <taxon>Endopterygota</taxon>
        <taxon>Diptera</taxon>
        <taxon>Nematocera</taxon>
        <taxon>Culicoidea</taxon>
        <taxon>Culicidae</taxon>
        <taxon>Anophelinae</taxon>
        <taxon>Anopheles</taxon>
        <taxon>Anopheles maculatus group</taxon>
    </lineage>
</organism>
<evidence type="ECO:0000313" key="3">
    <source>
        <dbReference type="EnsemblMetazoa" id="AMAM010271-PA"/>
    </source>
</evidence>
<evidence type="ECO:0000313" key="4">
    <source>
        <dbReference type="Proteomes" id="UP000075901"/>
    </source>
</evidence>
<dbReference type="AlphaFoldDB" id="A0A182SNH7"/>
<protein>
    <submittedName>
        <fullName evidence="3">Uncharacterized protein</fullName>
    </submittedName>
</protein>
<dbReference type="Proteomes" id="UP000075901">
    <property type="component" value="Unassembled WGS sequence"/>
</dbReference>
<keyword evidence="1" id="KW-0175">Coiled coil</keyword>
<keyword evidence="4" id="KW-1185">Reference proteome</keyword>
<reference evidence="4" key="1">
    <citation type="submission" date="2013-09" db="EMBL/GenBank/DDBJ databases">
        <title>The Genome Sequence of Anopheles maculatus species B.</title>
        <authorList>
            <consortium name="The Broad Institute Genomics Platform"/>
            <person name="Neafsey D.E."/>
            <person name="Besansky N."/>
            <person name="Howell P."/>
            <person name="Walton C."/>
            <person name="Young S.K."/>
            <person name="Zeng Q."/>
            <person name="Gargeya S."/>
            <person name="Fitzgerald M."/>
            <person name="Haas B."/>
            <person name="Abouelleil A."/>
            <person name="Allen A.W."/>
            <person name="Alvarado L."/>
            <person name="Arachchi H.M."/>
            <person name="Berlin A.M."/>
            <person name="Chapman S.B."/>
            <person name="Gainer-Dewar J."/>
            <person name="Goldberg J."/>
            <person name="Griggs A."/>
            <person name="Gujja S."/>
            <person name="Hansen M."/>
            <person name="Howarth C."/>
            <person name="Imamovic A."/>
            <person name="Ireland A."/>
            <person name="Larimer J."/>
            <person name="McCowan C."/>
            <person name="Murphy C."/>
            <person name="Pearson M."/>
            <person name="Poon T.W."/>
            <person name="Priest M."/>
            <person name="Roberts A."/>
            <person name="Saif S."/>
            <person name="Shea T."/>
            <person name="Sisk P."/>
            <person name="Sykes S."/>
            <person name="Wortman J."/>
            <person name="Nusbaum C."/>
            <person name="Birren B."/>
        </authorList>
    </citation>
    <scope>NUCLEOTIDE SEQUENCE [LARGE SCALE GENOMIC DNA]</scope>
    <source>
        <strain evidence="4">maculatus3</strain>
    </source>
</reference>
<feature type="region of interest" description="Disordered" evidence="2">
    <location>
        <begin position="162"/>
        <end position="231"/>
    </location>
</feature>
<sequence>GTFLSELECHNATILEAQQARRELYHLENRIDLLKEKLALLENVYEKRRHRTYDTIASLQATRKKILFSRKRSGELERMCYQIGRTIKGETYQLPTSSSGSVVQQQLRILIAETRELRNIRKPTLQEFKDEMISNHKRRLVASADDQPGYWKTVTYDNECEAGRSNEVDAQREEEAGSGTEPVEMNACDPINQAEEPVPEESHHGESSVVKEQSDQSLEEGEIPSTDVVQEEDESSIVAVVVEPVIVHNEVLPEGASIEASVQEQQMPNGDQQILQADDTVAPVSPELIRQADPSALERDADGIVPGETFRIEKYTSPLMSLKQG</sequence>
<dbReference type="VEuPathDB" id="VectorBase:AMAM010271"/>
<reference evidence="3" key="2">
    <citation type="submission" date="2020-05" db="UniProtKB">
        <authorList>
            <consortium name="EnsemblMetazoa"/>
        </authorList>
    </citation>
    <scope>IDENTIFICATION</scope>
    <source>
        <strain evidence="3">maculatus3</strain>
    </source>
</reference>
<evidence type="ECO:0000256" key="1">
    <source>
        <dbReference type="SAM" id="Coils"/>
    </source>
</evidence>